<evidence type="ECO:0000256" key="5">
    <source>
        <dbReference type="ARBA" id="ARBA00023125"/>
    </source>
</evidence>
<keyword evidence="4" id="KW-0227">DNA damage</keyword>
<comment type="similarity">
    <text evidence="2">Belongs to the CENP-X/MHF2 family.</text>
</comment>
<dbReference type="RefSeq" id="XP_013778699.2">
    <property type="nucleotide sequence ID" value="XM_013923245.2"/>
</dbReference>
<sequence length="99" mass="11334">MAEELCEKLRTMAASSETTEINEPMTFKLKTIQEILKLHFKEKEKTRISGDALRLTTEVIRVFVKEASARAAMQAENSAEKEVTIEHLEKILPQLILDF</sequence>
<dbReference type="PANTHER" id="PTHR28680">
    <property type="entry name" value="CENTROMERE PROTEIN X"/>
    <property type="match status" value="1"/>
</dbReference>
<keyword evidence="6" id="KW-0234">DNA repair</keyword>
<dbReference type="CDD" id="cd22921">
    <property type="entry name" value="HFD_CENP-X"/>
    <property type="match status" value="1"/>
</dbReference>
<evidence type="ECO:0000256" key="2">
    <source>
        <dbReference type="ARBA" id="ARBA00009359"/>
    </source>
</evidence>
<evidence type="ECO:0000256" key="6">
    <source>
        <dbReference type="ARBA" id="ARBA00023204"/>
    </source>
</evidence>
<proteinExistence type="inferred from homology"/>
<comment type="subunit">
    <text evidence="8">Heterodimer with CENPX, sometimes called MHF; this interaction stabilizes both partners. MHF heterodimers can assemble to form tetrameric structures. MHF also coassemble with CENPT-CENPW heterodimers at centromeres to form the tetrameric CENP-T-W-S-X complex. Forms a discrete complex with FANCM and CENPX, called FANCM-MHF; this interaction, probably mediated by direct binding between CENPS and FANCM, leads to synergistic activation of double-stranded DNA binding and strongly stimulates FANCM-mediated DNA remodeling. Recruited by FANCM to the Fanconi anemia (FA) core complex, which consists of CENPS, CENPX, FANCA, FANCB, FANCC, FANCE, FANCF, FANCG, FANCL, FANCM, FAAP24 and FAAP100. The FA core complex associates with Bloom syndrome (BLM) complex, which consists of at least BLM, DNA topoisomerase 3-alpha (TOP3A), RMI1/BLAP75, RPA1/RPA70 and RPA2/RPA32. The super complex between FA and BLM is called BRAFT.</text>
</comment>
<gene>
    <name evidence="10" type="primary">LOC106463243</name>
</gene>
<comment type="subcellular location">
    <subcellularLocation>
        <location evidence="1">Nucleus</location>
    </subcellularLocation>
</comment>
<reference evidence="10" key="1">
    <citation type="submission" date="2025-08" db="UniProtKB">
        <authorList>
            <consortium name="RefSeq"/>
        </authorList>
    </citation>
    <scope>IDENTIFICATION</scope>
    <source>
        <tissue evidence="10">Muscle</tissue>
    </source>
</reference>
<dbReference type="Pfam" id="PF09415">
    <property type="entry name" value="CENP-X"/>
    <property type="match status" value="1"/>
</dbReference>
<keyword evidence="7" id="KW-0539">Nucleus</keyword>
<dbReference type="Gene3D" id="1.20.5.4980">
    <property type="match status" value="1"/>
</dbReference>
<evidence type="ECO:0000256" key="7">
    <source>
        <dbReference type="ARBA" id="ARBA00023242"/>
    </source>
</evidence>
<dbReference type="InterPro" id="IPR018552">
    <property type="entry name" value="CENP-X"/>
</dbReference>
<protein>
    <recommendedName>
        <fullName evidence="3">Centromere protein X</fullName>
    </recommendedName>
</protein>
<evidence type="ECO:0000256" key="4">
    <source>
        <dbReference type="ARBA" id="ARBA00022763"/>
    </source>
</evidence>
<dbReference type="GeneID" id="106463243"/>
<dbReference type="SUPFAM" id="SSF47113">
    <property type="entry name" value="Histone-fold"/>
    <property type="match status" value="1"/>
</dbReference>
<evidence type="ECO:0000256" key="8">
    <source>
        <dbReference type="ARBA" id="ARBA00047146"/>
    </source>
</evidence>
<dbReference type="Proteomes" id="UP000694941">
    <property type="component" value="Unplaced"/>
</dbReference>
<keyword evidence="9" id="KW-1185">Reference proteome</keyword>
<evidence type="ECO:0000313" key="10">
    <source>
        <dbReference type="RefSeq" id="XP_013778699.2"/>
    </source>
</evidence>
<evidence type="ECO:0000256" key="3">
    <source>
        <dbReference type="ARBA" id="ARBA00016388"/>
    </source>
</evidence>
<accession>A0ABM1BBJ3</accession>
<evidence type="ECO:0000256" key="1">
    <source>
        <dbReference type="ARBA" id="ARBA00004123"/>
    </source>
</evidence>
<dbReference type="PANTHER" id="PTHR28680:SF1">
    <property type="entry name" value="CENTROMERE PROTEIN X"/>
    <property type="match status" value="1"/>
</dbReference>
<organism evidence="9 10">
    <name type="scientific">Limulus polyphemus</name>
    <name type="common">Atlantic horseshoe crab</name>
    <dbReference type="NCBI Taxonomy" id="6850"/>
    <lineage>
        <taxon>Eukaryota</taxon>
        <taxon>Metazoa</taxon>
        <taxon>Ecdysozoa</taxon>
        <taxon>Arthropoda</taxon>
        <taxon>Chelicerata</taxon>
        <taxon>Merostomata</taxon>
        <taxon>Xiphosura</taxon>
        <taxon>Limulidae</taxon>
        <taxon>Limulus</taxon>
    </lineage>
</organism>
<dbReference type="Gene3D" id="6.10.130.30">
    <property type="match status" value="1"/>
</dbReference>
<dbReference type="InterPro" id="IPR009072">
    <property type="entry name" value="Histone-fold"/>
</dbReference>
<keyword evidence="5" id="KW-0238">DNA-binding</keyword>
<evidence type="ECO:0000313" key="9">
    <source>
        <dbReference type="Proteomes" id="UP000694941"/>
    </source>
</evidence>
<name>A0ABM1BBJ3_LIMPO</name>